<feature type="transmembrane region" description="Helical" evidence="1">
    <location>
        <begin position="61"/>
        <end position="78"/>
    </location>
</feature>
<feature type="transmembrane region" description="Helical" evidence="1">
    <location>
        <begin position="6"/>
        <end position="28"/>
    </location>
</feature>
<keyword evidence="1" id="KW-0472">Membrane</keyword>
<feature type="transmembrane region" description="Helical" evidence="1">
    <location>
        <begin position="98"/>
        <end position="121"/>
    </location>
</feature>
<dbReference type="EMBL" id="NFLB01000014">
    <property type="protein sequence ID" value="OUQ04154.1"/>
    <property type="molecule type" value="Genomic_DNA"/>
</dbReference>
<feature type="transmembrane region" description="Helical" evidence="1">
    <location>
        <begin position="35"/>
        <end position="55"/>
    </location>
</feature>
<comment type="caution">
    <text evidence="2">The sequence shown here is derived from an EMBL/GenBank/DDBJ whole genome shotgun (WGS) entry which is preliminary data.</text>
</comment>
<organism evidence="2 3">
    <name type="scientific">Thomasclavelia spiroformis</name>
    <dbReference type="NCBI Taxonomy" id="29348"/>
    <lineage>
        <taxon>Bacteria</taxon>
        <taxon>Bacillati</taxon>
        <taxon>Bacillota</taxon>
        <taxon>Erysipelotrichia</taxon>
        <taxon>Erysipelotrichales</taxon>
        <taxon>Coprobacillaceae</taxon>
        <taxon>Thomasclavelia</taxon>
    </lineage>
</organism>
<keyword evidence="1" id="KW-0812">Transmembrane</keyword>
<sequence length="657" mass="77579">MRYINLLNPTFIFCYYLIFLIVITFYLFRKKRTVILILVIICINILLLFLIDDFYFSGEKLLLHIYQALCMFFGALDYKDIILSAKNNFLYDYLRLIIPFQFTISIFYSITFTISYFSFLLDKKIYFFLRKNIYVFSHLNPQSITLAKDIFHQKKSNIVFCHIDDHSQYYKTYLKDLKQINALLIDKSIKDIPLKKNASVFLISDNDITNIHLLEQISQHINKNSCLDFIKCFAEKKCCISHIGNIKKNELIIYPFIKQRNHEIYADNTVELKTPVKVINEVDLIIDDILLKQPPLPTGKDIKIIIIGAGKIGTRFLKALYWYCTFPDVTVTITIVTPHCSQTIHELSCDCPEIFNNKTKIKMSNTFIIRKSKKIIFKEYDVRNRDFINYIDSNDFDYYFVALGDDNLNAQTSIKIRQSLAQHYFTKKMCFSKPIITIIMDQNLNNIVSNMKAFTDIKNPETIFYNYKIDCYGRYNDIYSWAKIINNPLIKASAKVFANREKSSKSSENNPYKIKKNDFQCNHRSNIAFVLHIQCKLHILAKNQYQLAIIDDKKENQVSFESLLKENPCDILPQIEHERWRCFYETEGFQYVDNTTIIKYQNDFGLKNYLAKLHPALCNQKELLERKNKFKTKYIENDINLISNIDHIIENELFIKN</sequence>
<keyword evidence="1" id="KW-1133">Transmembrane helix</keyword>
<proteinExistence type="predicted"/>
<dbReference type="Proteomes" id="UP000196258">
    <property type="component" value="Unassembled WGS sequence"/>
</dbReference>
<protein>
    <submittedName>
        <fullName evidence="2">Uncharacterized protein</fullName>
    </submittedName>
</protein>
<evidence type="ECO:0000313" key="2">
    <source>
        <dbReference type="EMBL" id="OUQ04154.1"/>
    </source>
</evidence>
<dbReference type="AlphaFoldDB" id="A0A1Y4QFX0"/>
<evidence type="ECO:0000256" key="1">
    <source>
        <dbReference type="SAM" id="Phobius"/>
    </source>
</evidence>
<reference evidence="3" key="1">
    <citation type="submission" date="2017-04" db="EMBL/GenBank/DDBJ databases">
        <title>Function of individual gut microbiota members based on whole genome sequencing of pure cultures obtained from chicken caecum.</title>
        <authorList>
            <person name="Medvecky M."/>
            <person name="Cejkova D."/>
            <person name="Polansky O."/>
            <person name="Karasova D."/>
            <person name="Kubasova T."/>
            <person name="Cizek A."/>
            <person name="Rychlik I."/>
        </authorList>
    </citation>
    <scope>NUCLEOTIDE SEQUENCE [LARGE SCALE GENOMIC DNA]</scope>
    <source>
        <strain evidence="3">An149</strain>
    </source>
</reference>
<evidence type="ECO:0000313" key="3">
    <source>
        <dbReference type="Proteomes" id="UP000196258"/>
    </source>
</evidence>
<gene>
    <name evidence="2" type="ORF">B5E91_11590</name>
</gene>
<name>A0A1Y4QFX0_9FIRM</name>
<dbReference type="RefSeq" id="WP_087257837.1">
    <property type="nucleotide sequence ID" value="NZ_NFLB01000014.1"/>
</dbReference>
<accession>A0A1Y4QFX0</accession>